<evidence type="ECO:0000259" key="1">
    <source>
        <dbReference type="PROSITE" id="PS50006"/>
    </source>
</evidence>
<dbReference type="RefSeq" id="WP_408155389.1">
    <property type="nucleotide sequence ID" value="NZ_JAQQCL010000020.1"/>
</dbReference>
<dbReference type="EMBL" id="JAQQCL010000020">
    <property type="protein sequence ID" value="MFM0719385.1"/>
    <property type="molecule type" value="Genomic_DNA"/>
</dbReference>
<dbReference type="InterPro" id="IPR017735">
    <property type="entry name" value="T6SS_FHA"/>
</dbReference>
<accession>A0ABW9EK20</accession>
<dbReference type="Gene3D" id="2.60.200.20">
    <property type="match status" value="1"/>
</dbReference>
<evidence type="ECO:0000313" key="2">
    <source>
        <dbReference type="EMBL" id="MFM0719385.1"/>
    </source>
</evidence>
<keyword evidence="3" id="KW-1185">Reference proteome</keyword>
<dbReference type="SUPFAM" id="SSF49879">
    <property type="entry name" value="SMAD/FHA domain"/>
    <property type="match status" value="1"/>
</dbReference>
<name>A0ABW9EK20_9BURK</name>
<dbReference type="Proteomes" id="UP001629392">
    <property type="component" value="Unassembled WGS sequence"/>
</dbReference>
<dbReference type="PROSITE" id="PS50006">
    <property type="entry name" value="FHA_DOMAIN"/>
    <property type="match status" value="1"/>
</dbReference>
<dbReference type="NCBIfam" id="TIGR03354">
    <property type="entry name" value="VI_FHA"/>
    <property type="match status" value="1"/>
</dbReference>
<comment type="caution">
    <text evidence="2">The sequence shown here is derived from an EMBL/GenBank/DDBJ whole genome shotgun (WGS) entry which is preliminary data.</text>
</comment>
<dbReference type="SMART" id="SM00240">
    <property type="entry name" value="FHA"/>
    <property type="match status" value="1"/>
</dbReference>
<dbReference type="InterPro" id="IPR000253">
    <property type="entry name" value="FHA_dom"/>
</dbReference>
<gene>
    <name evidence="2" type="primary">tagH</name>
    <name evidence="2" type="ORF">PQQ73_23955</name>
</gene>
<organism evidence="2 3">
    <name type="scientific">Paraburkholderia strydomiana</name>
    <dbReference type="NCBI Taxonomy" id="1245417"/>
    <lineage>
        <taxon>Bacteria</taxon>
        <taxon>Pseudomonadati</taxon>
        <taxon>Pseudomonadota</taxon>
        <taxon>Betaproteobacteria</taxon>
        <taxon>Burkholderiales</taxon>
        <taxon>Burkholderiaceae</taxon>
        <taxon>Paraburkholderia</taxon>
    </lineage>
</organism>
<dbReference type="CDD" id="cd00060">
    <property type="entry name" value="FHA"/>
    <property type="match status" value="1"/>
</dbReference>
<feature type="domain" description="FHA" evidence="1">
    <location>
        <begin position="32"/>
        <end position="82"/>
    </location>
</feature>
<protein>
    <submittedName>
        <fullName evidence="2">Type VI secretion system-associated FHA domain protein TagH</fullName>
    </submittedName>
</protein>
<sequence length="525" mass="55990">MSPNHSASLTLTVHGGDASAAPHGVRLDHEGGTIGRAPDCTIVLADPQRNVSRLQARIDWREAGFLLIDCGSNPTVLNERVLDGSREAVLHDGDRLRIGAYVLEVSIDAAAVSEPHTQTAFEAPDTLMTRAAPAATAPPVWPEQAHWDGKRTAPLIPDDWDCPKDEPPVRESKLPGTPFFPDPLAAAPLLREPARLVGNANQALLDALTPADPLRASLSDSARRVEATPSRAFEHVSPEQVVLKVPTLAATPLPAAAQQREPLGGEAGADPLRSNAQDGALPSMRWPSTFSVNTSASPIANAAPIATRAAEPLHPAADANPEASPNLTPDAATAALLEGLAIDPNAVRHIPAPELARLAGAMLREATQGAMSALRSRSMAKRETRIAMTLIEERDNNPLKFFPDVDAALTQMLASRGAGYLAPLDALRAAFHDIQAHELAVVAGMRAALAHAMARIEPAAIEKSLDAASGIDALLGNRRARLWQRYVDTWEHVARDAGDDFHRTFGEPFSRAYQAQLDALRADRE</sequence>
<dbReference type="Pfam" id="PF20232">
    <property type="entry name" value="T6SS_FHA_C"/>
    <property type="match status" value="1"/>
</dbReference>
<proteinExistence type="predicted"/>
<dbReference type="Pfam" id="PF00498">
    <property type="entry name" value="FHA"/>
    <property type="match status" value="1"/>
</dbReference>
<reference evidence="2 3" key="1">
    <citation type="journal article" date="2024" name="Chem. Sci.">
        <title>Discovery of megapolipeptins by genome mining of a Burkholderiales bacteria collection.</title>
        <authorList>
            <person name="Paulo B.S."/>
            <person name="Recchia M.J.J."/>
            <person name="Lee S."/>
            <person name="Fergusson C.H."/>
            <person name="Romanowski S.B."/>
            <person name="Hernandez A."/>
            <person name="Krull N."/>
            <person name="Liu D.Y."/>
            <person name="Cavanagh H."/>
            <person name="Bos A."/>
            <person name="Gray C.A."/>
            <person name="Murphy B.T."/>
            <person name="Linington R.G."/>
            <person name="Eustaquio A.S."/>
        </authorList>
    </citation>
    <scope>NUCLEOTIDE SEQUENCE [LARGE SCALE GENOMIC DNA]</scope>
    <source>
        <strain evidence="2 3">RL17-350-BIC-E</strain>
    </source>
</reference>
<dbReference type="InterPro" id="IPR008984">
    <property type="entry name" value="SMAD_FHA_dom_sf"/>
</dbReference>
<evidence type="ECO:0000313" key="3">
    <source>
        <dbReference type="Proteomes" id="UP001629392"/>
    </source>
</evidence>
<dbReference type="InterPro" id="IPR046883">
    <property type="entry name" value="T6SS_FHA_C"/>
</dbReference>